<name>A0A084TLV1_9FLAO</name>
<gene>
    <name evidence="1" type="ORF">IA57_04125</name>
</gene>
<dbReference type="RefSeq" id="WP_036119599.1">
    <property type="nucleotide sequence ID" value="NZ_BMET01000005.1"/>
</dbReference>
<dbReference type="EMBL" id="JPFK01000004">
    <property type="protein sequence ID" value="KFB01687.1"/>
    <property type="molecule type" value="Genomic_DNA"/>
</dbReference>
<sequence>MPELSNIQTYEKLNGNDIKPSVQKFAKVLERIGIWNSDLKEQFESLKWTEEDNGFVYLSNSDFGFYKTNFSEIKVRPLLMAWTPAIDKTFKNNWISCDLLIETETIRNFENGNYKELTFELIKKLVKEMAKEFSETGIYFTDEAQDGEDFDGIRTIDQNKLWNFDYALIPKKLKELYGENPKNYNINETDNWIESWNSDNWNEKIKVRTHNNGYK</sequence>
<keyword evidence="2" id="KW-1185">Reference proteome</keyword>
<evidence type="ECO:0000313" key="1">
    <source>
        <dbReference type="EMBL" id="KFB01687.1"/>
    </source>
</evidence>
<dbReference type="Proteomes" id="UP000028521">
    <property type="component" value="Unassembled WGS sequence"/>
</dbReference>
<dbReference type="AlphaFoldDB" id="A0A084TLV1"/>
<protein>
    <submittedName>
        <fullName evidence="1">Uncharacterized protein</fullName>
    </submittedName>
</protein>
<dbReference type="OrthoDB" id="1931719at2"/>
<evidence type="ECO:0000313" key="2">
    <source>
        <dbReference type="Proteomes" id="UP000028521"/>
    </source>
</evidence>
<reference evidence="2" key="2">
    <citation type="submission" date="2014-07" db="EMBL/GenBank/DDBJ databases">
        <title>Genome sequence of Mangrovimonas yunxiaonensis.</title>
        <authorList>
            <person name="Li Y."/>
            <person name="Zheng T."/>
        </authorList>
    </citation>
    <scope>NUCLEOTIDE SEQUENCE [LARGE SCALE GENOMIC DNA]</scope>
    <source>
        <strain evidence="2">LY01</strain>
    </source>
</reference>
<organism evidence="1 2">
    <name type="scientific">Mangrovimonas yunxiaonensis</name>
    <dbReference type="NCBI Taxonomy" id="1197477"/>
    <lineage>
        <taxon>Bacteria</taxon>
        <taxon>Pseudomonadati</taxon>
        <taxon>Bacteroidota</taxon>
        <taxon>Flavobacteriia</taxon>
        <taxon>Flavobacteriales</taxon>
        <taxon>Flavobacteriaceae</taxon>
        <taxon>Mangrovimonas</taxon>
    </lineage>
</organism>
<proteinExistence type="predicted"/>
<accession>A0A084TLV1</accession>
<reference evidence="1 2" key="1">
    <citation type="journal article" date="2014" name="Genome Announc.">
        <title>Draft Genome Sequence of the Algicidal Bacterium Mangrovimonas yunxiaonensis Strain LY01.</title>
        <authorList>
            <person name="Li Y."/>
            <person name="Zhu H."/>
            <person name="Li C."/>
            <person name="Zhang H."/>
            <person name="Chen Z."/>
            <person name="Zheng W."/>
            <person name="Xu H."/>
            <person name="Zheng T."/>
        </authorList>
    </citation>
    <scope>NUCLEOTIDE SEQUENCE [LARGE SCALE GENOMIC DNA]</scope>
    <source>
        <strain evidence="1 2">LY01</strain>
    </source>
</reference>
<comment type="caution">
    <text evidence="1">The sequence shown here is derived from an EMBL/GenBank/DDBJ whole genome shotgun (WGS) entry which is preliminary data.</text>
</comment>